<keyword evidence="4" id="KW-1015">Disulfide bond</keyword>
<gene>
    <name evidence="6" type="ORF">PENSTE_c025G06168</name>
</gene>
<dbReference type="GO" id="GO:0008061">
    <property type="term" value="F:chitin binding"/>
    <property type="evidence" value="ECO:0007669"/>
    <property type="project" value="UniProtKB-UniRule"/>
</dbReference>
<dbReference type="Proteomes" id="UP000191285">
    <property type="component" value="Unassembled WGS sequence"/>
</dbReference>
<feature type="disulfide bond" evidence="4">
    <location>
        <begin position="261"/>
        <end position="275"/>
    </location>
</feature>
<accession>A0A1V6SRB4</accession>
<dbReference type="CDD" id="cd00035">
    <property type="entry name" value="ChtBD1"/>
    <property type="match status" value="1"/>
</dbReference>
<dbReference type="GO" id="GO:0008843">
    <property type="term" value="F:endochitinase activity"/>
    <property type="evidence" value="ECO:0007669"/>
    <property type="project" value="UniProtKB-EC"/>
</dbReference>
<dbReference type="Gene3D" id="3.30.60.10">
    <property type="entry name" value="Endochitinase-like"/>
    <property type="match status" value="1"/>
</dbReference>
<dbReference type="PROSITE" id="PS50941">
    <property type="entry name" value="CHIT_BIND_I_2"/>
    <property type="match status" value="1"/>
</dbReference>
<dbReference type="SUPFAM" id="SSF51445">
    <property type="entry name" value="(Trans)glycosidases"/>
    <property type="match status" value="1"/>
</dbReference>
<protein>
    <recommendedName>
        <fullName evidence="1">chitinase</fullName>
        <ecNumber evidence="1">3.2.1.14</ecNumber>
    </recommendedName>
</protein>
<reference evidence="7" key="1">
    <citation type="journal article" date="2017" name="Nat. Microbiol.">
        <title>Global analysis of biosynthetic gene clusters reveals vast potential of secondary metabolite production in Penicillium species.</title>
        <authorList>
            <person name="Nielsen J.C."/>
            <person name="Grijseels S."/>
            <person name="Prigent S."/>
            <person name="Ji B."/>
            <person name="Dainat J."/>
            <person name="Nielsen K.F."/>
            <person name="Frisvad J.C."/>
            <person name="Workman M."/>
            <person name="Nielsen J."/>
        </authorList>
    </citation>
    <scope>NUCLEOTIDE SEQUENCE [LARGE SCALE GENOMIC DNA]</scope>
    <source>
        <strain evidence="7">IBT 24891</strain>
    </source>
</reference>
<dbReference type="EMBL" id="MLKD01000025">
    <property type="protein sequence ID" value="OQE16113.1"/>
    <property type="molecule type" value="Genomic_DNA"/>
</dbReference>
<evidence type="ECO:0000256" key="4">
    <source>
        <dbReference type="PROSITE-ProRule" id="PRU00261"/>
    </source>
</evidence>
<evidence type="ECO:0000256" key="2">
    <source>
        <dbReference type="ARBA" id="ARBA00022669"/>
    </source>
</evidence>
<feature type="disulfide bond" evidence="4">
    <location>
        <begin position="295"/>
        <end position="299"/>
    </location>
</feature>
<dbReference type="InterPro" id="IPR053214">
    <property type="entry name" value="LysM12-like"/>
</dbReference>
<evidence type="ECO:0000313" key="6">
    <source>
        <dbReference type="EMBL" id="OQE16113.1"/>
    </source>
</evidence>
<dbReference type="OrthoDB" id="73875at2759"/>
<evidence type="ECO:0000313" key="7">
    <source>
        <dbReference type="Proteomes" id="UP000191285"/>
    </source>
</evidence>
<dbReference type="EC" id="3.2.1.14" evidence="1"/>
<feature type="domain" description="Chitin-binding type-1" evidence="5">
    <location>
        <begin position="243"/>
        <end position="301"/>
    </location>
</feature>
<dbReference type="STRING" id="303698.A0A1V6SRB4"/>
<evidence type="ECO:0000259" key="5">
    <source>
        <dbReference type="PROSITE" id="PS50941"/>
    </source>
</evidence>
<comment type="caution">
    <text evidence="6">The sequence shown here is derived from an EMBL/GenBank/DDBJ whole genome shotgun (WGS) entry which is preliminary data.</text>
</comment>
<keyword evidence="2 4" id="KW-0147">Chitin-binding</keyword>
<evidence type="ECO:0000256" key="1">
    <source>
        <dbReference type="ARBA" id="ARBA00012729"/>
    </source>
</evidence>
<proteinExistence type="predicted"/>
<organism evidence="6 7">
    <name type="scientific">Penicillium steckii</name>
    <dbReference type="NCBI Taxonomy" id="303698"/>
    <lineage>
        <taxon>Eukaryota</taxon>
        <taxon>Fungi</taxon>
        <taxon>Dikarya</taxon>
        <taxon>Ascomycota</taxon>
        <taxon>Pezizomycotina</taxon>
        <taxon>Eurotiomycetes</taxon>
        <taxon>Eurotiomycetidae</taxon>
        <taxon>Eurotiales</taxon>
        <taxon>Aspergillaceae</taxon>
        <taxon>Penicillium</taxon>
    </lineage>
</organism>
<evidence type="ECO:0000256" key="3">
    <source>
        <dbReference type="ARBA" id="ARBA00023026"/>
    </source>
</evidence>
<keyword evidence="7" id="KW-1185">Reference proteome</keyword>
<dbReference type="InterPro" id="IPR011583">
    <property type="entry name" value="Chitinase_II/V-like_cat"/>
</dbReference>
<dbReference type="InterPro" id="IPR001002">
    <property type="entry name" value="Chitin-bd_1"/>
</dbReference>
<name>A0A1V6SRB4_9EURO</name>
<dbReference type="InterPro" id="IPR017853">
    <property type="entry name" value="GH"/>
</dbReference>
<dbReference type="PANTHER" id="PTHR47700:SF2">
    <property type="entry name" value="CHITINASE"/>
    <property type="match status" value="1"/>
</dbReference>
<keyword evidence="3" id="KW-0843">Virulence</keyword>
<dbReference type="SMART" id="SM00636">
    <property type="entry name" value="Glyco_18"/>
    <property type="match status" value="1"/>
</dbReference>
<dbReference type="GO" id="GO:0005975">
    <property type="term" value="P:carbohydrate metabolic process"/>
    <property type="evidence" value="ECO:0007669"/>
    <property type="project" value="InterPro"/>
</dbReference>
<dbReference type="InterPro" id="IPR036861">
    <property type="entry name" value="Endochitinase-like_sf"/>
</dbReference>
<dbReference type="InterPro" id="IPR001223">
    <property type="entry name" value="Glyco_hydro18_cat"/>
</dbReference>
<dbReference type="Pfam" id="PF00704">
    <property type="entry name" value="Glyco_hydro_18"/>
    <property type="match status" value="1"/>
</dbReference>
<dbReference type="AlphaFoldDB" id="A0A1V6SRB4"/>
<feature type="disulfide bond" evidence="4">
    <location>
        <begin position="256"/>
        <end position="268"/>
    </location>
</feature>
<dbReference type="Pfam" id="PF00187">
    <property type="entry name" value="Chitin_bind_1"/>
    <property type="match status" value="1"/>
</dbReference>
<dbReference type="PANTHER" id="PTHR47700">
    <property type="entry name" value="V CHITINASE, PUTATIVE (AFU_ORTHOLOGUE AFUA_6G13720)-RELATED"/>
    <property type="match status" value="1"/>
</dbReference>
<sequence length="518" mass="57400">MIPLRSDSERGLTLADSCGAKTVKVTFTPQIVVSPNETSSLTLKLLDIAEVTRRFTPFVSTSAECGSTILFAKHRPAIAGLFSGPQIGKSAASDFLDIFPERNASSLQICQPVEPELTLGIVSASFDLLGAAQIAIRNLNDGLCLNDTISTLDMSVDIFVSTMDQGFNASIYSNITPFSPKPQPDGTCYTYHINAHDDSWGIANQHFLQTEDIDKFNQDTWSWASCDHLKIGQLIFELRTTSHTRAGPRDSDLNLCPLNACCDVWGYCGTTADFCTESPADTNAPGTAKPDTNGCISNCGLNTFNNDHPPDSFKAIGYFEGFDQDRLCLRMDASEILTNKYTHIHFAFGVITPEFEVDISDHEDQFNKLIRMSGFRKTLSFGGWSFSTDPSTFQRFRDIPNAPPGSPDEGKDYRDFLSLLRSRLPSEKSISIALPASYWYLKQYPVTDIAHYVDYFIYMTYDFHLQWDVGNKNVMPGCEGGNCLRPHINKTETHDTLAMITKAGVEARQLMIGINSYG</sequence>
<dbReference type="Gene3D" id="3.20.20.80">
    <property type="entry name" value="Glycosidases"/>
    <property type="match status" value="2"/>
</dbReference>
<dbReference type="SMART" id="SM00270">
    <property type="entry name" value="ChtBD1"/>
    <property type="match status" value="1"/>
</dbReference>
<comment type="caution">
    <text evidence="4">Lacks conserved residue(s) required for the propagation of feature annotation.</text>
</comment>
<dbReference type="SUPFAM" id="SSF57016">
    <property type="entry name" value="Plant lectins/antimicrobial peptides"/>
    <property type="match status" value="1"/>
</dbReference>